<organism evidence="1 2">
    <name type="scientific">Bathymodiolus azoricus thioautotrophic gill symbiont</name>
    <dbReference type="NCBI Taxonomy" id="235205"/>
    <lineage>
        <taxon>Bacteria</taxon>
        <taxon>Pseudomonadati</taxon>
        <taxon>Pseudomonadota</taxon>
        <taxon>Gammaproteobacteria</taxon>
        <taxon>sulfur-oxidizing symbionts</taxon>
    </lineage>
</organism>
<evidence type="ECO:0000313" key="1">
    <source>
        <dbReference type="EMBL" id="CAB5502900.1"/>
    </source>
</evidence>
<proteinExistence type="predicted"/>
<protein>
    <submittedName>
        <fullName evidence="1">Uncharacterized protein</fullName>
    </submittedName>
</protein>
<evidence type="ECO:0000313" key="2">
    <source>
        <dbReference type="Proteomes" id="UP000635628"/>
    </source>
</evidence>
<keyword evidence="2" id="KW-1185">Reference proteome</keyword>
<reference evidence="1" key="1">
    <citation type="submission" date="2020-05" db="EMBL/GenBank/DDBJ databases">
        <authorList>
            <person name="Petersen J."/>
            <person name="Sayavedra L."/>
        </authorList>
    </citation>
    <scope>NUCLEOTIDE SEQUENCE</scope>
    <source>
        <strain evidence="1">B azoricus SOX Menez Gwen</strain>
    </source>
</reference>
<comment type="caution">
    <text evidence="1">The sequence shown here is derived from an EMBL/GenBank/DDBJ whole genome shotgun (WGS) entry which is preliminary data.</text>
</comment>
<dbReference type="Proteomes" id="UP000635628">
    <property type="component" value="Unassembled WGS sequence"/>
</dbReference>
<gene>
    <name evidence="1" type="ORF">AZO1586R_1501</name>
</gene>
<accession>A0ACA8ZW46</accession>
<sequence>MKKITVILFFLGVILIQVQVVMAQEVWVFGTKAQVFTQAYKIKNAWTIKHYLIDSGRGFEAKISKGLSANKQKAMQQIKQRFAKHKTQWVSDAKRAWQGAINAQSLNIEKVANSATSDDCLDYCVDGVCFWLVCGFWGCVVKTTPHINHNLPDFVISSYNEPGKNSFLEAQSLDVMKNIQGGHLTTNNKSKRANSGLKFKEASVIGNPVAYAMGQAQYLCRSKIKPYMPYYLSTLDEKMWRSGLSDMLYPSTWVPGMNEVSLNKNQTDKFLKSWGSLYPRSGFLNQKNEVKTASVIAARALAVVSDGGARIYQSSGCASADCMKKNGKWQMISPVEEKSCRAFGIESVEALKDKVDKDGQYGWTAWRNYGCCIPGPGMFIGSSITGCLN</sequence>
<dbReference type="EMBL" id="CAESAP020000226">
    <property type="protein sequence ID" value="CAB5502900.1"/>
    <property type="molecule type" value="Genomic_DNA"/>
</dbReference>
<name>A0ACA8ZW46_9GAMM</name>